<keyword evidence="2" id="KW-0378">Hydrolase</keyword>
<keyword evidence="5" id="KW-1185">Reference proteome</keyword>
<name>A0AAW1NX89_9CHLO</name>
<dbReference type="InterPro" id="IPR029058">
    <property type="entry name" value="AB_hydrolase_fold"/>
</dbReference>
<dbReference type="PANTHER" id="PTHR43248:SF2">
    <property type="entry name" value="PROLYL AMINOPEPTIDASE"/>
    <property type="match status" value="1"/>
</dbReference>
<evidence type="ECO:0000256" key="1">
    <source>
        <dbReference type="ARBA" id="ARBA00010088"/>
    </source>
</evidence>
<protein>
    <recommendedName>
        <fullName evidence="3">AB hydrolase-1 domain-containing protein</fullName>
    </recommendedName>
</protein>
<dbReference type="PANTHER" id="PTHR43248">
    <property type="entry name" value="2-SUCCINYL-6-HYDROXY-2,4-CYCLOHEXADIENE-1-CARBOXYLATE SYNTHASE"/>
    <property type="match status" value="1"/>
</dbReference>
<comment type="caution">
    <text evidence="4">The sequence shown here is derived from an EMBL/GenBank/DDBJ whole genome shotgun (WGS) entry which is preliminary data.</text>
</comment>
<feature type="domain" description="AB hydrolase-1" evidence="3">
    <location>
        <begin position="81"/>
        <end position="207"/>
    </location>
</feature>
<dbReference type="Gene3D" id="3.40.50.1820">
    <property type="entry name" value="alpha/beta hydrolase"/>
    <property type="match status" value="1"/>
</dbReference>
<dbReference type="Pfam" id="PF00561">
    <property type="entry name" value="Abhydrolase_1"/>
    <property type="match status" value="1"/>
</dbReference>
<dbReference type="GO" id="GO:0008233">
    <property type="term" value="F:peptidase activity"/>
    <property type="evidence" value="ECO:0007669"/>
    <property type="project" value="InterPro"/>
</dbReference>
<dbReference type="AlphaFoldDB" id="A0AAW1NX89"/>
<dbReference type="InterPro" id="IPR051601">
    <property type="entry name" value="Serine_prot/Carboxylest_S33"/>
</dbReference>
<dbReference type="SUPFAM" id="SSF53474">
    <property type="entry name" value="alpha/beta-Hydrolases"/>
    <property type="match status" value="1"/>
</dbReference>
<evidence type="ECO:0000313" key="4">
    <source>
        <dbReference type="EMBL" id="KAK9800746.1"/>
    </source>
</evidence>
<evidence type="ECO:0000259" key="3">
    <source>
        <dbReference type="Pfam" id="PF00561"/>
    </source>
</evidence>
<evidence type="ECO:0000256" key="2">
    <source>
        <dbReference type="ARBA" id="ARBA00022801"/>
    </source>
</evidence>
<dbReference type="InterPro" id="IPR002410">
    <property type="entry name" value="Peptidase_S33"/>
</dbReference>
<reference evidence="4 5" key="1">
    <citation type="journal article" date="2024" name="Nat. Commun.">
        <title>Phylogenomics reveals the evolutionary origins of lichenization in chlorophyte algae.</title>
        <authorList>
            <person name="Puginier C."/>
            <person name="Libourel C."/>
            <person name="Otte J."/>
            <person name="Skaloud P."/>
            <person name="Haon M."/>
            <person name="Grisel S."/>
            <person name="Petersen M."/>
            <person name="Berrin J.G."/>
            <person name="Delaux P.M."/>
            <person name="Dal Grande F."/>
            <person name="Keller J."/>
        </authorList>
    </citation>
    <scope>NUCLEOTIDE SEQUENCE [LARGE SCALE GENOMIC DNA]</scope>
    <source>
        <strain evidence="4 5">SAG 2036</strain>
    </source>
</reference>
<dbReference type="PRINTS" id="PR00793">
    <property type="entry name" value="PROAMNOPTASE"/>
</dbReference>
<proteinExistence type="inferred from homology"/>
<dbReference type="InterPro" id="IPR000073">
    <property type="entry name" value="AB_hydrolase_1"/>
</dbReference>
<dbReference type="GO" id="GO:0006508">
    <property type="term" value="P:proteolysis"/>
    <property type="evidence" value="ECO:0007669"/>
    <property type="project" value="InterPro"/>
</dbReference>
<comment type="similarity">
    <text evidence="1">Belongs to the peptidase S33 family.</text>
</comment>
<accession>A0AAW1NX89</accession>
<organism evidence="4 5">
    <name type="scientific">Symbiochloris irregularis</name>
    <dbReference type="NCBI Taxonomy" id="706552"/>
    <lineage>
        <taxon>Eukaryota</taxon>
        <taxon>Viridiplantae</taxon>
        <taxon>Chlorophyta</taxon>
        <taxon>core chlorophytes</taxon>
        <taxon>Trebouxiophyceae</taxon>
        <taxon>Trebouxiales</taxon>
        <taxon>Trebouxiaceae</taxon>
        <taxon>Symbiochloris</taxon>
    </lineage>
</organism>
<dbReference type="EMBL" id="JALJOQ010000081">
    <property type="protein sequence ID" value="KAK9800746.1"/>
    <property type="molecule type" value="Genomic_DNA"/>
</dbReference>
<sequence length="478" mass="52648">MADSTHKRQRVEATHFSAKAETDLQLTHITGSTFSVPGLQLTDHWFTVPLDHTGSQSGTIQVFVREVVSATKLKHTSHLPFLLFLQGGPGFESPRVTEASAWIKAAAMHFRIVLMDQRGTGLSSAITANSLALQGTAHQQAAYLGCFRADSIIQDAEVVRAAMVPRDASTGEPGRWSIFGQSFGGFCVVHYLSTHPHAIAEALLTGGLPPGISQPCSAETAYHCLFRRVLHQNSKFYKRFPGDQPIAAGIVRRLIEYPDGGAPLPGGGILSPRGFQLLGLAGLGSGGGFERLHYLLERAFDGPDISHTFLRACENWFSWDTNPLYAVLHESIYCQGAASQWAAQRVRDASFADAFDAVKAAKNYQQVLFTGEMVFPWMFDEIGCLQLMKAAAELLAMRTDWPRLYDLGKLHSLNVPVAAACYFEDMYVDFELGQETASHIQGIRQWITNEYMHSGIRDDGARIFEHLLALSRNTIPLH</sequence>
<evidence type="ECO:0000313" key="5">
    <source>
        <dbReference type="Proteomes" id="UP001465755"/>
    </source>
</evidence>
<dbReference type="Proteomes" id="UP001465755">
    <property type="component" value="Unassembled WGS sequence"/>
</dbReference>
<gene>
    <name evidence="4" type="ORF">WJX73_004303</name>
</gene>